<evidence type="ECO:0000256" key="1">
    <source>
        <dbReference type="SAM" id="SignalP"/>
    </source>
</evidence>
<evidence type="ECO:0008006" key="4">
    <source>
        <dbReference type="Google" id="ProtNLM"/>
    </source>
</evidence>
<keyword evidence="1" id="KW-0732">Signal</keyword>
<reference evidence="2" key="1">
    <citation type="journal article" date="2020" name="Stud. Mycol.">
        <title>101 Dothideomycetes genomes: a test case for predicting lifestyles and emergence of pathogens.</title>
        <authorList>
            <person name="Haridas S."/>
            <person name="Albert R."/>
            <person name="Binder M."/>
            <person name="Bloem J."/>
            <person name="Labutti K."/>
            <person name="Salamov A."/>
            <person name="Andreopoulos B."/>
            <person name="Baker S."/>
            <person name="Barry K."/>
            <person name="Bills G."/>
            <person name="Bluhm B."/>
            <person name="Cannon C."/>
            <person name="Castanera R."/>
            <person name="Culley D."/>
            <person name="Daum C."/>
            <person name="Ezra D."/>
            <person name="Gonzalez J."/>
            <person name="Henrissat B."/>
            <person name="Kuo A."/>
            <person name="Liang C."/>
            <person name="Lipzen A."/>
            <person name="Lutzoni F."/>
            <person name="Magnuson J."/>
            <person name="Mondo S."/>
            <person name="Nolan M."/>
            <person name="Ohm R."/>
            <person name="Pangilinan J."/>
            <person name="Park H.-J."/>
            <person name="Ramirez L."/>
            <person name="Alfaro M."/>
            <person name="Sun H."/>
            <person name="Tritt A."/>
            <person name="Yoshinaga Y."/>
            <person name="Zwiers L.-H."/>
            <person name="Turgeon B."/>
            <person name="Goodwin S."/>
            <person name="Spatafora J."/>
            <person name="Crous P."/>
            <person name="Grigoriev I."/>
        </authorList>
    </citation>
    <scope>NUCLEOTIDE SEQUENCE</scope>
    <source>
        <strain evidence="2">CBS 123094</strain>
    </source>
</reference>
<proteinExistence type="predicted"/>
<accession>A0A6A5X5G3</accession>
<feature type="chain" id="PRO_5025624203" description="Lytic polysaccharide monooxygenase" evidence="1">
    <location>
        <begin position="21"/>
        <end position="325"/>
    </location>
</feature>
<evidence type="ECO:0000313" key="3">
    <source>
        <dbReference type="Proteomes" id="UP000799779"/>
    </source>
</evidence>
<dbReference type="Proteomes" id="UP000799779">
    <property type="component" value="Unassembled WGS sequence"/>
</dbReference>
<keyword evidence="3" id="KW-1185">Reference proteome</keyword>
<feature type="signal peptide" evidence="1">
    <location>
        <begin position="1"/>
        <end position="20"/>
    </location>
</feature>
<organism evidence="2 3">
    <name type="scientific">Amniculicola lignicola CBS 123094</name>
    <dbReference type="NCBI Taxonomy" id="1392246"/>
    <lineage>
        <taxon>Eukaryota</taxon>
        <taxon>Fungi</taxon>
        <taxon>Dikarya</taxon>
        <taxon>Ascomycota</taxon>
        <taxon>Pezizomycotina</taxon>
        <taxon>Dothideomycetes</taxon>
        <taxon>Pleosporomycetidae</taxon>
        <taxon>Pleosporales</taxon>
        <taxon>Amniculicolaceae</taxon>
        <taxon>Amniculicola</taxon>
    </lineage>
</organism>
<dbReference type="OrthoDB" id="3780208at2759"/>
<evidence type="ECO:0000313" key="2">
    <source>
        <dbReference type="EMBL" id="KAF2008189.1"/>
    </source>
</evidence>
<protein>
    <recommendedName>
        <fullName evidence="4">Lytic polysaccharide monooxygenase</fullName>
    </recommendedName>
</protein>
<dbReference type="AlphaFoldDB" id="A0A6A5X5G3"/>
<name>A0A6A5X5G3_9PLEO</name>
<dbReference type="EMBL" id="ML977556">
    <property type="protein sequence ID" value="KAF2008189.1"/>
    <property type="molecule type" value="Genomic_DNA"/>
</dbReference>
<gene>
    <name evidence="2" type="ORF">P154DRAFT_614551</name>
</gene>
<sequence>MKTSAVASVVLYTVLAHAGARNELEPYTGGCEANTRPICAQSSKMALSDPSLGNVTAGNPTRCELDADYWIEQTDKVLNRIDALYNGTTKMESKNNGAGNCPDGSSTSSYQYQLRIGSTGKIAGTNLTRSLYDNNPFYMYLTWFYPALNENTANANTTGDVYMVSSQSWFEYGQQWNLSSTKSGDGFDIAGSLTTHKYSDIQGLWYRIGECASSFSSWDYKTDFLILDCNVMSMTMKGHISPDKAEIVITAVVYGRPGNPTLTWTFNGNSIPGPKLLTTEANPITDGKLNVTGSTGAAGTASGMGASAGSWAVAGLAMLASFVLL</sequence>